<accession>A0A099TXB1</accession>
<evidence type="ECO:0000313" key="1">
    <source>
        <dbReference type="EMBL" id="STQ85692.1"/>
    </source>
</evidence>
<reference evidence="1 4" key="2">
    <citation type="submission" date="2018-06" db="EMBL/GenBank/DDBJ databases">
        <authorList>
            <consortium name="Pathogen Informatics"/>
            <person name="Doyle S."/>
        </authorList>
    </citation>
    <scope>NUCLEOTIDE SEQUENCE [LARGE SCALE GENOMIC DNA]</scope>
    <source>
        <strain evidence="1 4">NCTC12714</strain>
    </source>
</reference>
<evidence type="ECO:0000313" key="3">
    <source>
        <dbReference type="Proteomes" id="UP000029922"/>
    </source>
</evidence>
<protein>
    <submittedName>
        <fullName evidence="1">Periplasmic protein</fullName>
    </submittedName>
</protein>
<dbReference type="Proteomes" id="UP000255139">
    <property type="component" value="Unassembled WGS sequence"/>
</dbReference>
<evidence type="ECO:0000313" key="2">
    <source>
        <dbReference type="EMBL" id="TLE00208.1"/>
    </source>
</evidence>
<sequence length="166" mass="19305">MIKGIIIALGFVVVIAGSYSVYAFYKKLQNNDVMIEESPVIIPSNEGFITPPRIQISNNKEWIQNTEKVSKISTFQFPANVLDISIDVKKEVDIKIDPTKIVVKNLDDYKFFCLNEILRQKRVDFSYFKNENSLHLLLFIPDETKRKLLLKDFEYYDIEYEVGVKA</sequence>
<proteinExistence type="predicted"/>
<dbReference type="RefSeq" id="WP_034557632.1">
    <property type="nucleotide sequence ID" value="NZ_FZML01000004.1"/>
</dbReference>
<name>A0A099TXB1_9HELI</name>
<dbReference type="STRING" id="216.LS73_03560"/>
<dbReference type="Proteomes" id="UP000029922">
    <property type="component" value="Unassembled WGS sequence"/>
</dbReference>
<dbReference type="EMBL" id="UGJE01000002">
    <property type="protein sequence ID" value="STQ85692.1"/>
    <property type="molecule type" value="Genomic_DNA"/>
</dbReference>
<dbReference type="EMBL" id="JRPD02000009">
    <property type="protein sequence ID" value="TLE00208.1"/>
    <property type="molecule type" value="Genomic_DNA"/>
</dbReference>
<keyword evidence="4" id="KW-1185">Reference proteome</keyword>
<organism evidence="1 4">
    <name type="scientific">Helicobacter muridarum</name>
    <dbReference type="NCBI Taxonomy" id="216"/>
    <lineage>
        <taxon>Bacteria</taxon>
        <taxon>Pseudomonadati</taxon>
        <taxon>Campylobacterota</taxon>
        <taxon>Epsilonproteobacteria</taxon>
        <taxon>Campylobacterales</taxon>
        <taxon>Helicobacteraceae</taxon>
        <taxon>Helicobacter</taxon>
    </lineage>
</organism>
<reference evidence="2 3" key="1">
    <citation type="journal article" date="2014" name="Genome Announc.">
        <title>Draft genome sequences of eight enterohepatic helicobacter species isolated from both laboratory and wild rodents.</title>
        <authorList>
            <person name="Sheh A."/>
            <person name="Shen Z."/>
            <person name="Fox J.G."/>
        </authorList>
    </citation>
    <scope>NUCLEOTIDE SEQUENCE [LARGE SCALE GENOMIC DNA]</scope>
    <source>
        <strain evidence="2 3">ST1</strain>
    </source>
</reference>
<gene>
    <name evidence="2" type="ORF">LS73_005225</name>
    <name evidence="1" type="ORF">NCTC12714_00478</name>
</gene>
<evidence type="ECO:0000313" key="4">
    <source>
        <dbReference type="Proteomes" id="UP000255139"/>
    </source>
</evidence>
<dbReference type="AlphaFoldDB" id="A0A099TXB1"/>
<dbReference type="OrthoDB" id="5323729at2"/>